<organism evidence="8 9">
    <name type="scientific">Miscanthus lutarioriparius</name>
    <dbReference type="NCBI Taxonomy" id="422564"/>
    <lineage>
        <taxon>Eukaryota</taxon>
        <taxon>Viridiplantae</taxon>
        <taxon>Streptophyta</taxon>
        <taxon>Embryophyta</taxon>
        <taxon>Tracheophyta</taxon>
        <taxon>Spermatophyta</taxon>
        <taxon>Magnoliopsida</taxon>
        <taxon>Liliopsida</taxon>
        <taxon>Poales</taxon>
        <taxon>Poaceae</taxon>
        <taxon>PACMAD clade</taxon>
        <taxon>Panicoideae</taxon>
        <taxon>Andropogonodae</taxon>
        <taxon>Andropogoneae</taxon>
        <taxon>Saccharinae</taxon>
        <taxon>Miscanthus</taxon>
    </lineage>
</organism>
<dbReference type="SUPFAM" id="SSF52058">
    <property type="entry name" value="L domain-like"/>
    <property type="match status" value="2"/>
</dbReference>
<dbReference type="InterPro" id="IPR036388">
    <property type="entry name" value="WH-like_DNA-bd_sf"/>
</dbReference>
<gene>
    <name evidence="8" type="ORF">NCGR_LOCUS51881</name>
</gene>
<evidence type="ECO:0000256" key="1">
    <source>
        <dbReference type="ARBA" id="ARBA00022614"/>
    </source>
</evidence>
<dbReference type="GO" id="GO:0006952">
    <property type="term" value="P:defense response"/>
    <property type="evidence" value="ECO:0007669"/>
    <property type="project" value="UniProtKB-KW"/>
</dbReference>
<dbReference type="InterPro" id="IPR002182">
    <property type="entry name" value="NB-ARC"/>
</dbReference>
<feature type="region of interest" description="Disordered" evidence="4">
    <location>
        <begin position="138"/>
        <end position="159"/>
    </location>
</feature>
<accession>A0A811RE76</accession>
<feature type="region of interest" description="Disordered" evidence="4">
    <location>
        <begin position="1"/>
        <end position="28"/>
    </location>
</feature>
<comment type="caution">
    <text evidence="8">The sequence shown here is derived from an EMBL/GenBank/DDBJ whole genome shotgun (WGS) entry which is preliminary data.</text>
</comment>
<keyword evidence="3" id="KW-0175">Coiled coil</keyword>
<dbReference type="GO" id="GO:0043531">
    <property type="term" value="F:ADP binding"/>
    <property type="evidence" value="ECO:0007669"/>
    <property type="project" value="InterPro"/>
</dbReference>
<proteinExistence type="predicted"/>
<feature type="region of interest" description="Disordered" evidence="4">
    <location>
        <begin position="53"/>
        <end position="79"/>
    </location>
</feature>
<evidence type="ECO:0000313" key="9">
    <source>
        <dbReference type="Proteomes" id="UP000604825"/>
    </source>
</evidence>
<feature type="coiled-coil region" evidence="3">
    <location>
        <begin position="242"/>
        <end position="269"/>
    </location>
</feature>
<evidence type="ECO:0000259" key="6">
    <source>
        <dbReference type="Pfam" id="PF23559"/>
    </source>
</evidence>
<reference evidence="8" key="1">
    <citation type="submission" date="2020-10" db="EMBL/GenBank/DDBJ databases">
        <authorList>
            <person name="Han B."/>
            <person name="Lu T."/>
            <person name="Zhao Q."/>
            <person name="Huang X."/>
            <person name="Zhao Y."/>
        </authorList>
    </citation>
    <scope>NUCLEOTIDE SEQUENCE</scope>
</reference>
<dbReference type="PANTHER" id="PTHR36766">
    <property type="entry name" value="PLANT BROAD-SPECTRUM MILDEW RESISTANCE PROTEIN RPW8"/>
    <property type="match status" value="1"/>
</dbReference>
<feature type="compositionally biased region" description="Polar residues" evidence="4">
    <location>
        <begin position="18"/>
        <end position="28"/>
    </location>
</feature>
<dbReference type="InterPro" id="IPR056789">
    <property type="entry name" value="LRR_R13L1-DRL21"/>
</dbReference>
<dbReference type="PRINTS" id="PR00364">
    <property type="entry name" value="DISEASERSIST"/>
</dbReference>
<feature type="compositionally biased region" description="Polar residues" evidence="4">
    <location>
        <begin position="53"/>
        <end position="63"/>
    </location>
</feature>
<evidence type="ECO:0000256" key="3">
    <source>
        <dbReference type="SAM" id="Coils"/>
    </source>
</evidence>
<evidence type="ECO:0000256" key="4">
    <source>
        <dbReference type="SAM" id="MobiDB-lite"/>
    </source>
</evidence>
<dbReference type="Gene3D" id="3.80.10.10">
    <property type="entry name" value="Ribonuclease Inhibitor"/>
    <property type="match status" value="3"/>
</dbReference>
<sequence length="1555" mass="174521">MPIAPRRDERGHVPVKTDQITTPSINNDLSSYKGIGSDHHAFPFQAAHCSSPTHQTLVTTHRSSAAAVPGAHQSSSTPPVLLLHSAGRLGLLAGGSAAGRAAARRRGAHEDHPLTQRQEGGADQAEYLVSSGRVGQISGYGEGRKAERGRVDPRWRGPPSRRLEDVRAVEQEREEVPEEKMEVALGVANWLLGQVLNKLSDDLLKAYVFSTELGLNLVKIRKEMLYTKGLLEAAQGRDFAGNSGLKGLLEDLSNKADEAEDALDELHYFMIQDKLDGTREATPELGDGLSGKAQHACHAARHTSGNWLSCFSYCRSQDEDVAAADDVHNTHSTSNAIAMSVDHSGHDGKLPFDRVAMSNKIKQLIEELHSNCTPVSDLLKIVSGTNPQQHMPAFAKRPDTSSEITQEKLFGRDAIFEKTIEEIISVTQSGKTLSVLPIVGPGGIGKTTFTQHLVNDTRIKQCFPDINIWICVSTNFDVLKLTKEILSCLPATENAGNRTPNETTNLDQLQKSIAERLKSKRFLLVLDDIWECSSSDEWAKLLAPFKKDETSGSMILVTTRFPKIVEMVTKESNPIDLRGLDPDEFWKFFQICAFGRIQDEHGDQELIGIARKIADKLKCSPLAAKTVGRLLIKKPFQEHWMKILDNKEWLEENHENDIIPALKISYDYLPFHLKKCFSCFSLFPDDYKFGKLEIIRFWDSIGIIDYPKQNKKFEDIGSDYLDELLDNGFLIKGDDNNYVMHDLLHDLSRKVSLEECAYISCSTFEANEIPQSIRYLSIFLHDDIHVQSFGEEMGKLKERIDIKNLQSLMIFGEYNRLHLVNVLRDTFNEIKEVCVPSTVSRFYHLKFLDLNQWKSSYSLPKDISRLENLRHFVATREFHSNVPEVGKMKFLQEMKEFHVKKESIGFELGELGKLEDLGGELNIHGLENVTTRQEAEEAKLMEKRNLVKLGLVWNRNQESIGDDILFLEKAGDDILDSLKPHYNIRRLCIVNHGGSVGPSWLCSNIIYMRNLETLHLESVSWPNLPPIGQMYHLRKLKLKNILGISQIGPDFFGGTTEKSFTHLMEVQFYDMPDLVEWVGGANCHLFSGLEKISCTDCPMLTTLLISGWPISSTEGNTKWFPSLRDLQIRRCPKLCLPPLPHTSMVSCIYIDRLCYYHTDLDIWKPSELVFHNLGEVERLTIHDASCFSFMDLQKLHSLRHIEVSRCEETFLRGLDDGVVLHTVQTLKLSQFSLTRKSLSNLFECFPALSSLVVYASSDEDHEEVVLQFPPSSSLRNVSFVGCKNVILPVDEEEGVGFCGISSLESVAIINCNKLFSRWPMGGGGTQTQSIIYPLPPSLKELCLVGEQSTLPMALLANLTSLTSLKLGNCKDITADGFDPLTTSNLEHLEVSNLRHDGAEPYSVAADLLAAVARTQTIPAGSFQLVSLQVDSISAVLIAPICSRLSATLQRLYFVCDWRTENFTEEQDEALRLLTSLQALCFSNCRALRSLPEGLHRLPSLQELRISGTQNIRSLPKEGLPDSLRLIRIVHCSPEIYEECQKLRGTRPDIDVHARN</sequence>
<dbReference type="OrthoDB" id="655895at2759"/>
<dbReference type="Gene3D" id="3.40.50.300">
    <property type="entry name" value="P-loop containing nucleotide triphosphate hydrolases"/>
    <property type="match status" value="1"/>
</dbReference>
<feature type="compositionally biased region" description="Basic and acidic residues" evidence="4">
    <location>
        <begin position="1"/>
        <end position="12"/>
    </location>
</feature>
<dbReference type="Gene3D" id="1.10.10.10">
    <property type="entry name" value="Winged helix-like DNA-binding domain superfamily/Winged helix DNA-binding domain"/>
    <property type="match status" value="1"/>
</dbReference>
<dbReference type="Pfam" id="PF00931">
    <property type="entry name" value="NB-ARC"/>
    <property type="match status" value="1"/>
</dbReference>
<dbReference type="Pfam" id="PF23559">
    <property type="entry name" value="WHD_DRP"/>
    <property type="match status" value="1"/>
</dbReference>
<dbReference type="InterPro" id="IPR058922">
    <property type="entry name" value="WHD_DRP"/>
</dbReference>
<name>A0A811RE76_9POAL</name>
<feature type="domain" description="R13L1/DRL21-like LRR repeat region" evidence="7">
    <location>
        <begin position="908"/>
        <end position="1040"/>
    </location>
</feature>
<evidence type="ECO:0000259" key="7">
    <source>
        <dbReference type="Pfam" id="PF25019"/>
    </source>
</evidence>
<keyword evidence="2" id="KW-0611">Plant defense</keyword>
<evidence type="ECO:0000259" key="5">
    <source>
        <dbReference type="Pfam" id="PF00931"/>
    </source>
</evidence>
<dbReference type="PANTHER" id="PTHR36766:SF64">
    <property type="entry name" value="OS12G0206100 PROTEIN"/>
    <property type="match status" value="1"/>
</dbReference>
<feature type="domain" description="Disease resistance protein winged helix" evidence="6">
    <location>
        <begin position="682"/>
        <end position="747"/>
    </location>
</feature>
<dbReference type="InterPro" id="IPR032675">
    <property type="entry name" value="LRR_dom_sf"/>
</dbReference>
<keyword evidence="9" id="KW-1185">Reference proteome</keyword>
<dbReference type="EMBL" id="CAJGYO010000014">
    <property type="protein sequence ID" value="CAD6268576.1"/>
    <property type="molecule type" value="Genomic_DNA"/>
</dbReference>
<feature type="domain" description="NB-ARC" evidence="5">
    <location>
        <begin position="417"/>
        <end position="594"/>
    </location>
</feature>
<dbReference type="SUPFAM" id="SSF52540">
    <property type="entry name" value="P-loop containing nucleoside triphosphate hydrolases"/>
    <property type="match status" value="1"/>
</dbReference>
<protein>
    <submittedName>
        <fullName evidence="8">Uncharacterized protein</fullName>
    </submittedName>
</protein>
<evidence type="ECO:0000256" key="2">
    <source>
        <dbReference type="ARBA" id="ARBA00022821"/>
    </source>
</evidence>
<dbReference type="Pfam" id="PF25019">
    <property type="entry name" value="LRR_R13L1-DRL21"/>
    <property type="match status" value="1"/>
</dbReference>
<dbReference type="Proteomes" id="UP000604825">
    <property type="component" value="Unassembled WGS sequence"/>
</dbReference>
<dbReference type="InterPro" id="IPR027417">
    <property type="entry name" value="P-loop_NTPase"/>
</dbReference>
<feature type="compositionally biased region" description="Basic and acidic residues" evidence="4">
    <location>
        <begin position="142"/>
        <end position="159"/>
    </location>
</feature>
<keyword evidence="1" id="KW-0433">Leucine-rich repeat</keyword>
<feature type="region of interest" description="Disordered" evidence="4">
    <location>
        <begin position="101"/>
        <end position="123"/>
    </location>
</feature>
<evidence type="ECO:0000313" key="8">
    <source>
        <dbReference type="EMBL" id="CAD6268576.1"/>
    </source>
</evidence>